<dbReference type="Proteomes" id="UP000078446">
    <property type="component" value="Unassembled WGS sequence"/>
</dbReference>
<dbReference type="EMBL" id="LXHE01000002">
    <property type="protein sequence ID" value="OAV01939.1"/>
    <property type="molecule type" value="Genomic_DNA"/>
</dbReference>
<accession>A0A7Z1A4W1</accession>
<sequence>MGVGWDHGEILAHKYCPFIWALLNNANKIHHSLQVIYRITMSAQAADQ</sequence>
<evidence type="ECO:0000313" key="2">
    <source>
        <dbReference type="Proteomes" id="UP000078446"/>
    </source>
</evidence>
<organism evidence="1 2">
    <name type="scientific">Moraxella catarrhalis</name>
    <name type="common">Branhamella catarrhalis</name>
    <dbReference type="NCBI Taxonomy" id="480"/>
    <lineage>
        <taxon>Bacteria</taxon>
        <taxon>Pseudomonadati</taxon>
        <taxon>Pseudomonadota</taxon>
        <taxon>Gammaproteobacteria</taxon>
        <taxon>Moraxellales</taxon>
        <taxon>Moraxellaceae</taxon>
        <taxon>Moraxella</taxon>
    </lineage>
</organism>
<proteinExistence type="predicted"/>
<protein>
    <submittedName>
        <fullName evidence="1">Uncharacterized protein</fullName>
    </submittedName>
</protein>
<gene>
    <name evidence="1" type="ORF">AO382_0305</name>
</gene>
<dbReference type="AlphaFoldDB" id="A0A7Z1A4W1"/>
<reference evidence="1 2" key="1">
    <citation type="journal article" date="2016" name="Genome Biol. Evol.">
        <title>Comparative Genomic Analyses of the Moraxella catarrhalis Serosensitive and Seroresistant Lineages Demonstrate Their Independent Evolution.</title>
        <authorList>
            <person name="Earl J.P."/>
            <person name="de Vries S.P."/>
            <person name="Ahmed A."/>
            <person name="Powell E."/>
            <person name="Schultz M.P."/>
            <person name="Hermans P.W."/>
            <person name="Hill D.J."/>
            <person name="Zhou Z."/>
            <person name="Constantinidou C.I."/>
            <person name="Hu F.Z."/>
            <person name="Bootsma H.J."/>
            <person name="Ehrlich G.D."/>
        </authorList>
    </citation>
    <scope>NUCLEOTIDE SEQUENCE [LARGE SCALE GENOMIC DNA]</scope>
    <source>
        <strain evidence="1 2">Z7574</strain>
    </source>
</reference>
<evidence type="ECO:0000313" key="1">
    <source>
        <dbReference type="EMBL" id="OAV01939.1"/>
    </source>
</evidence>
<comment type="caution">
    <text evidence="1">The sequence shown here is derived from an EMBL/GenBank/DDBJ whole genome shotgun (WGS) entry which is preliminary data.</text>
</comment>
<name>A0A7Z1A4W1_MORCA</name>